<dbReference type="Proteomes" id="UP000266188">
    <property type="component" value="Unassembled WGS sequence"/>
</dbReference>
<dbReference type="STRING" id="2070753.A0A3A2ZWQ2"/>
<evidence type="ECO:0000256" key="2">
    <source>
        <dbReference type="ARBA" id="ARBA00009199"/>
    </source>
</evidence>
<dbReference type="EMBL" id="MVGC01000001">
    <property type="protein sequence ID" value="RJE27589.1"/>
    <property type="molecule type" value="Genomic_DNA"/>
</dbReference>
<evidence type="ECO:0000313" key="9">
    <source>
        <dbReference type="EMBL" id="RJE27589.1"/>
    </source>
</evidence>
<protein>
    <recommendedName>
        <fullName evidence="3">amidase</fullName>
        <ecNumber evidence="3">3.5.1.4</ecNumber>
    </recommendedName>
</protein>
<evidence type="ECO:0000256" key="1">
    <source>
        <dbReference type="ARBA" id="ARBA00001311"/>
    </source>
</evidence>
<feature type="region of interest" description="Disordered" evidence="7">
    <location>
        <begin position="1"/>
        <end position="20"/>
    </location>
</feature>
<feature type="binding site" evidence="6">
    <location>
        <position position="198"/>
    </location>
    <ligand>
        <name>substrate</name>
    </ligand>
</feature>
<evidence type="ECO:0000256" key="5">
    <source>
        <dbReference type="PIRSR" id="PIRSR001221-1"/>
    </source>
</evidence>
<comment type="similarity">
    <text evidence="2">Belongs to the amidase family.</text>
</comment>
<dbReference type="InterPro" id="IPR020556">
    <property type="entry name" value="Amidase_CS"/>
</dbReference>
<dbReference type="EC" id="3.5.1.4" evidence="3"/>
<dbReference type="InterPro" id="IPR036928">
    <property type="entry name" value="AS_sf"/>
</dbReference>
<keyword evidence="10" id="KW-1185">Reference proteome</keyword>
<name>A0A3A2ZWQ2_9EURO</name>
<feature type="active site" description="Charge relay system" evidence="5">
    <location>
        <position position="150"/>
    </location>
</feature>
<evidence type="ECO:0000256" key="4">
    <source>
        <dbReference type="ARBA" id="ARBA00022801"/>
    </source>
</evidence>
<evidence type="ECO:0000256" key="6">
    <source>
        <dbReference type="PIRSR" id="PIRSR001221-2"/>
    </source>
</evidence>
<dbReference type="InterPro" id="IPR023631">
    <property type="entry name" value="Amidase_dom"/>
</dbReference>
<dbReference type="Gene3D" id="3.90.1300.10">
    <property type="entry name" value="Amidase signature (AS) domain"/>
    <property type="match status" value="1"/>
</dbReference>
<feature type="active site" description="Acyl-ester intermediate" evidence="5">
    <location>
        <position position="247"/>
    </location>
</feature>
<evidence type="ECO:0000259" key="8">
    <source>
        <dbReference type="Pfam" id="PF01425"/>
    </source>
</evidence>
<feature type="domain" description="Amidase" evidence="8">
    <location>
        <begin position="95"/>
        <end position="545"/>
    </location>
</feature>
<dbReference type="PANTHER" id="PTHR46072">
    <property type="entry name" value="AMIDASE-RELATED-RELATED"/>
    <property type="match status" value="1"/>
</dbReference>
<keyword evidence="4" id="KW-0378">Hydrolase</keyword>
<dbReference type="AlphaFoldDB" id="A0A3A2ZWQ2"/>
<evidence type="ECO:0000313" key="10">
    <source>
        <dbReference type="Proteomes" id="UP000266188"/>
    </source>
</evidence>
<feature type="binding site" evidence="6">
    <location>
        <begin position="244"/>
        <end position="247"/>
    </location>
    <ligand>
        <name>substrate</name>
    </ligand>
</feature>
<dbReference type="PROSITE" id="PS00571">
    <property type="entry name" value="AMIDASES"/>
    <property type="match status" value="1"/>
</dbReference>
<accession>A0A3A2ZWQ2</accession>
<dbReference type="PANTHER" id="PTHR46072:SF4">
    <property type="entry name" value="AMIDASE C550.07-RELATED"/>
    <property type="match status" value="1"/>
</dbReference>
<dbReference type="GO" id="GO:0004040">
    <property type="term" value="F:amidase activity"/>
    <property type="evidence" value="ECO:0007669"/>
    <property type="project" value="UniProtKB-EC"/>
</dbReference>
<organism evidence="9 10">
    <name type="scientific">Aspergillus sclerotialis</name>
    <dbReference type="NCBI Taxonomy" id="2070753"/>
    <lineage>
        <taxon>Eukaryota</taxon>
        <taxon>Fungi</taxon>
        <taxon>Dikarya</taxon>
        <taxon>Ascomycota</taxon>
        <taxon>Pezizomycotina</taxon>
        <taxon>Eurotiomycetes</taxon>
        <taxon>Eurotiomycetidae</taxon>
        <taxon>Eurotiales</taxon>
        <taxon>Aspergillaceae</taxon>
        <taxon>Aspergillus</taxon>
        <taxon>Aspergillus subgen. Polypaecilum</taxon>
    </lineage>
</organism>
<evidence type="ECO:0000256" key="7">
    <source>
        <dbReference type="SAM" id="MobiDB-lite"/>
    </source>
</evidence>
<evidence type="ECO:0000256" key="3">
    <source>
        <dbReference type="ARBA" id="ARBA00012922"/>
    </source>
</evidence>
<proteinExistence type="inferred from homology"/>
<comment type="caution">
    <text evidence="9">The sequence shown here is derived from an EMBL/GenBank/DDBJ whole genome shotgun (WGS) entry which is preliminary data.</text>
</comment>
<sequence length="559" mass="61995">MTQSKFPLIRSTKPLATGPPQYEDKRRALLEAFYDKIPAEYRLPEKLLDNPPCDMTTIPSTCGILTPEEVKITEEYDAVGLAKAIAAKELTVVAVTTAFCKRSIIAHQLSCCLTQWFMEEALSQARYLDEYLEKNGRVIGPLHGVPISIKAHIPIAGTESNMGYLATVTEDREDSQMVKILRDLGAVFYCKTHQPQALMHLESTSFWGRTLNPYNINLSAGGSSGGESALIALKGSLLGVGTDIGGSIRGPAGFCGIYGFKPTSYTLPMQGFLPGGVPAELNVLVSTGPMCRTMRDMELFMSSLLGAKPYLEDTRLVPIPWTGLGTSQRGKPLKVGFMTNDGVIQPQPPVTRALEWAHKLLLARSDLFDVKPYHPYQPMEAYRMIRMCYWPDGGIKMRQILGESGEPMHPLSQWTIKDAESNVERTASELIGYRVARDDFRSAFAKHWNAQDIDVVIAPTFIGPACAHDTAWYWNYTYLWNFVDYPAVVVPTPIKAEAGEKYSKDNEAPLSESCQHIRQLWADTDFSGAPIGLQVIARRYHDNELFGALAVLQHALQLP</sequence>
<gene>
    <name evidence="9" type="ORF">PHISCL_00014</name>
</gene>
<dbReference type="OrthoDB" id="6428749at2759"/>
<reference evidence="10" key="1">
    <citation type="submission" date="2017-02" db="EMBL/GenBank/DDBJ databases">
        <authorList>
            <person name="Tafer H."/>
            <person name="Lopandic K."/>
        </authorList>
    </citation>
    <scope>NUCLEOTIDE SEQUENCE [LARGE SCALE GENOMIC DNA]</scope>
    <source>
        <strain evidence="10">CBS 366.77</strain>
    </source>
</reference>
<comment type="catalytic activity">
    <reaction evidence="1">
        <text>a monocarboxylic acid amide + H2O = a monocarboxylate + NH4(+)</text>
        <dbReference type="Rhea" id="RHEA:12020"/>
        <dbReference type="ChEBI" id="CHEBI:15377"/>
        <dbReference type="ChEBI" id="CHEBI:28938"/>
        <dbReference type="ChEBI" id="CHEBI:35757"/>
        <dbReference type="ChEBI" id="CHEBI:83628"/>
        <dbReference type="EC" id="3.5.1.4"/>
    </reaction>
</comment>
<feature type="binding site" evidence="6">
    <location>
        <position position="223"/>
    </location>
    <ligand>
        <name>substrate</name>
    </ligand>
</feature>
<dbReference type="PIRSF" id="PIRSF001221">
    <property type="entry name" value="Amidase_fungi"/>
    <property type="match status" value="1"/>
</dbReference>
<dbReference type="Pfam" id="PF01425">
    <property type="entry name" value="Amidase"/>
    <property type="match status" value="1"/>
</dbReference>
<dbReference type="SUPFAM" id="SSF75304">
    <property type="entry name" value="Amidase signature (AS) enzymes"/>
    <property type="match status" value="1"/>
</dbReference>
<feature type="active site" description="Charge relay system" evidence="5">
    <location>
        <position position="223"/>
    </location>
</feature>